<name>A0A9C7CHR4_9BURK</name>
<sequence length="377" mass="41974">MKKICFVSATPLSIHFFLKPHIRELSKEFDVTLVCNFGADLYIPDIGLPTKKGDIRIERNISIGRDVIALLKLILFFKKNSFNLVVSVSPKAGLLGMLAAFIARVPNRLHIFQGEVWASKQGVKRFILKFADRVTAYFSNKIIAVSRSERLFLIDEGVCESKKIRVLNHGSIGGVDLERYKPDHQMRDKVRSQLKIPADAVVVIFVGRLNPDKGIYELANAFRYVFEEYPEVYLLCVGPDEGQVLGRVRSMLGAALTNARFIGFSDKAEEFMMAADFLCLPSYREGLPVVVLEAAALGLPAVASNIYGISDAVVDGYTGILVEPRNSVLLAAVLESLVINQPKRIFLGLNAQKRVRMDFADVNVVSSYVNYIRGILE</sequence>
<dbReference type="Gene3D" id="3.40.50.2000">
    <property type="entry name" value="Glycogen Phosphorylase B"/>
    <property type="match status" value="2"/>
</dbReference>
<gene>
    <name evidence="3" type="primary">wbtD</name>
    <name evidence="3" type="ORF">PKF023_03620</name>
</gene>
<dbReference type="PANTHER" id="PTHR12526">
    <property type="entry name" value="GLYCOSYLTRANSFERASE"/>
    <property type="match status" value="1"/>
</dbReference>
<dbReference type="KEGG" id="pyt:PKF023_03620"/>
<reference evidence="3" key="1">
    <citation type="submission" date="2022-11" db="EMBL/GenBank/DDBJ databases">
        <title>Complete Genome Sequences of three Polynucleobacter sp. Subcluster PnecC Strains KF022, KF023, and KF032 Isolated from a Shallow Eutrophic Lake in Japan.</title>
        <authorList>
            <person name="Ogata Y."/>
            <person name="Watanabe K."/>
            <person name="Takemine S."/>
            <person name="Shindo C."/>
            <person name="Kurokawa R."/>
            <person name="Suda W."/>
        </authorList>
    </citation>
    <scope>NUCLEOTIDE SEQUENCE</scope>
    <source>
        <strain evidence="3">KF023</strain>
    </source>
</reference>
<dbReference type="PANTHER" id="PTHR12526:SF630">
    <property type="entry name" value="GLYCOSYLTRANSFERASE"/>
    <property type="match status" value="1"/>
</dbReference>
<keyword evidence="3" id="KW-0808">Transferase</keyword>
<evidence type="ECO:0000313" key="3">
    <source>
        <dbReference type="EMBL" id="BDT76559.1"/>
    </source>
</evidence>
<accession>A0A9C7CHR4</accession>
<feature type="domain" description="Glycosyl transferase family 1" evidence="1">
    <location>
        <begin position="187"/>
        <end position="353"/>
    </location>
</feature>
<dbReference type="SUPFAM" id="SSF53756">
    <property type="entry name" value="UDP-Glycosyltransferase/glycogen phosphorylase"/>
    <property type="match status" value="1"/>
</dbReference>
<dbReference type="Pfam" id="PF00534">
    <property type="entry name" value="Glycos_transf_1"/>
    <property type="match status" value="1"/>
</dbReference>
<dbReference type="AlphaFoldDB" id="A0A9C7CHR4"/>
<dbReference type="EMBL" id="AP026973">
    <property type="protein sequence ID" value="BDT76559.1"/>
    <property type="molecule type" value="Genomic_DNA"/>
</dbReference>
<feature type="domain" description="Glycosyltransferase subfamily 4-like N-terminal" evidence="2">
    <location>
        <begin position="23"/>
        <end position="170"/>
    </location>
</feature>
<dbReference type="RefSeq" id="WP_281742939.1">
    <property type="nucleotide sequence ID" value="NZ_AP026973.1"/>
</dbReference>
<dbReference type="InterPro" id="IPR028098">
    <property type="entry name" value="Glyco_trans_4-like_N"/>
</dbReference>
<organism evidence="3">
    <name type="scientific">Polynucleobacter yangtzensis</name>
    <dbReference type="NCBI Taxonomy" id="1743159"/>
    <lineage>
        <taxon>Bacteria</taxon>
        <taxon>Pseudomonadati</taxon>
        <taxon>Pseudomonadota</taxon>
        <taxon>Betaproteobacteria</taxon>
        <taxon>Burkholderiales</taxon>
        <taxon>Burkholderiaceae</taxon>
        <taxon>Polynucleobacter</taxon>
    </lineage>
</organism>
<dbReference type="Proteomes" id="UP001211097">
    <property type="component" value="Chromosome"/>
</dbReference>
<evidence type="ECO:0000259" key="1">
    <source>
        <dbReference type="Pfam" id="PF00534"/>
    </source>
</evidence>
<protein>
    <submittedName>
        <fullName evidence="3">Galacturonosyl transferase</fullName>
    </submittedName>
</protein>
<dbReference type="Pfam" id="PF13439">
    <property type="entry name" value="Glyco_transf_4"/>
    <property type="match status" value="1"/>
</dbReference>
<dbReference type="InterPro" id="IPR001296">
    <property type="entry name" value="Glyco_trans_1"/>
</dbReference>
<dbReference type="CDD" id="cd03808">
    <property type="entry name" value="GT4_CapM-like"/>
    <property type="match status" value="1"/>
</dbReference>
<evidence type="ECO:0000259" key="2">
    <source>
        <dbReference type="Pfam" id="PF13439"/>
    </source>
</evidence>
<proteinExistence type="predicted"/>
<dbReference type="GO" id="GO:0016757">
    <property type="term" value="F:glycosyltransferase activity"/>
    <property type="evidence" value="ECO:0007669"/>
    <property type="project" value="InterPro"/>
</dbReference>